<name>A0A8J2UA31_9GAMM</name>
<dbReference type="OrthoDB" id="215174at2"/>
<evidence type="ECO:0000313" key="1">
    <source>
        <dbReference type="EMBL" id="GGA89623.1"/>
    </source>
</evidence>
<proteinExistence type="predicted"/>
<dbReference type="RefSeq" id="WP_087507507.1">
    <property type="nucleotide sequence ID" value="NZ_BMDX01000028.1"/>
</dbReference>
<evidence type="ECO:0000313" key="2">
    <source>
        <dbReference type="Proteomes" id="UP000619743"/>
    </source>
</evidence>
<protein>
    <submittedName>
        <fullName evidence="1">Uncharacterized protein</fullName>
    </submittedName>
</protein>
<gene>
    <name evidence="1" type="ORF">GCM10011369_34770</name>
</gene>
<dbReference type="Proteomes" id="UP000619743">
    <property type="component" value="Unassembled WGS sequence"/>
</dbReference>
<keyword evidence="2" id="KW-1185">Reference proteome</keyword>
<reference evidence="2" key="1">
    <citation type="journal article" date="2019" name="Int. J. Syst. Evol. Microbiol.">
        <title>The Global Catalogue of Microorganisms (GCM) 10K type strain sequencing project: providing services to taxonomists for standard genome sequencing and annotation.</title>
        <authorList>
            <consortium name="The Broad Institute Genomics Platform"/>
            <consortium name="The Broad Institute Genome Sequencing Center for Infectious Disease"/>
            <person name="Wu L."/>
            <person name="Ma J."/>
        </authorList>
    </citation>
    <scope>NUCLEOTIDE SEQUENCE [LARGE SCALE GENOMIC DNA]</scope>
    <source>
        <strain evidence="2">CGMCC 1.10130</strain>
    </source>
</reference>
<sequence length="64" mass="7111">MANTTTWPDLAIALYEKLNERNAELTYEFEQMQIGVPSSAGAGSETAHWTINGVLKIRARDISE</sequence>
<comment type="caution">
    <text evidence="1">The sequence shown here is derived from an EMBL/GenBank/DDBJ whole genome shotgun (WGS) entry which is preliminary data.</text>
</comment>
<accession>A0A8J2UA31</accession>
<dbReference type="EMBL" id="BMDX01000028">
    <property type="protein sequence ID" value="GGA89623.1"/>
    <property type="molecule type" value="Genomic_DNA"/>
</dbReference>
<organism evidence="1 2">
    <name type="scientific">Neiella marina</name>
    <dbReference type="NCBI Taxonomy" id="508461"/>
    <lineage>
        <taxon>Bacteria</taxon>
        <taxon>Pseudomonadati</taxon>
        <taxon>Pseudomonadota</taxon>
        <taxon>Gammaproteobacteria</taxon>
        <taxon>Alteromonadales</taxon>
        <taxon>Echinimonadaceae</taxon>
        <taxon>Neiella</taxon>
    </lineage>
</organism>
<dbReference type="AlphaFoldDB" id="A0A8J2UA31"/>